<feature type="compositionally biased region" description="Basic and acidic residues" evidence="1">
    <location>
        <begin position="176"/>
        <end position="188"/>
    </location>
</feature>
<dbReference type="RefSeq" id="WP_129123848.1">
    <property type="nucleotide sequence ID" value="NZ_PEIB01000036.1"/>
</dbReference>
<feature type="region of interest" description="Disordered" evidence="1">
    <location>
        <begin position="175"/>
        <end position="232"/>
    </location>
</feature>
<dbReference type="OrthoDB" id="9975233at2"/>
<dbReference type="Proteomes" id="UP000290287">
    <property type="component" value="Unassembled WGS sequence"/>
</dbReference>
<gene>
    <name evidence="2" type="ORF">CS022_20825</name>
</gene>
<comment type="caution">
    <text evidence="2">The sequence shown here is derived from an EMBL/GenBank/DDBJ whole genome shotgun (WGS) entry which is preliminary data.</text>
</comment>
<proteinExistence type="predicted"/>
<dbReference type="AlphaFoldDB" id="A0A4Q0YL76"/>
<evidence type="ECO:0000313" key="2">
    <source>
        <dbReference type="EMBL" id="RXJ71532.1"/>
    </source>
</evidence>
<accession>A0A4Q0YL76</accession>
<protein>
    <submittedName>
        <fullName evidence="2">Uncharacterized protein</fullName>
    </submittedName>
</protein>
<dbReference type="EMBL" id="PEIB01000036">
    <property type="protein sequence ID" value="RXJ71532.1"/>
    <property type="molecule type" value="Genomic_DNA"/>
</dbReference>
<feature type="compositionally biased region" description="Polar residues" evidence="1">
    <location>
        <begin position="190"/>
        <end position="200"/>
    </location>
</feature>
<evidence type="ECO:0000313" key="3">
    <source>
        <dbReference type="Proteomes" id="UP000290287"/>
    </source>
</evidence>
<evidence type="ECO:0000256" key="1">
    <source>
        <dbReference type="SAM" id="MobiDB-lite"/>
    </source>
</evidence>
<reference evidence="2 3" key="1">
    <citation type="submission" date="2017-10" db="EMBL/GenBank/DDBJ databases">
        <title>Nyctiphanis sp. nov., isolated from the stomach of the euphausiid Nyctiphanes simplex (Hansen, 1911) in the Gulf of California.</title>
        <authorList>
            <person name="Gomez-Gil B."/>
            <person name="Aguilar-Mendez M."/>
            <person name="Lopez-Cortes A."/>
            <person name="Gomez-Gutierrez J."/>
            <person name="Roque A."/>
            <person name="Lang E."/>
            <person name="Gonzalez-Castillo A."/>
        </authorList>
    </citation>
    <scope>NUCLEOTIDE SEQUENCE [LARGE SCALE GENOMIC DNA]</scope>
    <source>
        <strain evidence="2 3">CAIM 600</strain>
    </source>
</reference>
<keyword evidence="3" id="KW-1185">Reference proteome</keyword>
<sequence length="232" mass="26352">MSVPPLTIKPVNNAGAHAAQAADRDSRKGQSGAHEDSEEQEIREILQEYEEHITIVDELCESESEIAVEDDGAITGVYLLNEVSLSHQLSAYFEENNKTLLDFSEELETPILNKIDDHFSELGWYIQLYSNGDAEFVNEDGRELDENDKTHPLFDELPEWGKEWLAKNGIIDGYEPSERAHENRKDDAVQTMSDDGSSVDPTHPHMPQSTARLNPERFYAINQHQLKPHRKP</sequence>
<organism evidence="2 3">
    <name type="scientific">Veronia nyctiphanis</name>
    <dbReference type="NCBI Taxonomy" id="1278244"/>
    <lineage>
        <taxon>Bacteria</taxon>
        <taxon>Pseudomonadati</taxon>
        <taxon>Pseudomonadota</taxon>
        <taxon>Gammaproteobacteria</taxon>
        <taxon>Vibrionales</taxon>
        <taxon>Vibrionaceae</taxon>
        <taxon>Veronia</taxon>
    </lineage>
</organism>
<feature type="region of interest" description="Disordered" evidence="1">
    <location>
        <begin position="1"/>
        <end position="41"/>
    </location>
</feature>
<name>A0A4Q0YL76_9GAMM</name>